<dbReference type="InterPro" id="IPR054722">
    <property type="entry name" value="PolX-like_BBD"/>
</dbReference>
<feature type="compositionally biased region" description="Basic and acidic residues" evidence="7">
    <location>
        <begin position="993"/>
        <end position="1012"/>
    </location>
</feature>
<keyword evidence="11" id="KW-1185">Reference proteome</keyword>
<name>A0AAD8VQC4_LOLMU</name>
<evidence type="ECO:0000313" key="10">
    <source>
        <dbReference type="EMBL" id="KAK1615304.1"/>
    </source>
</evidence>
<dbReference type="PROSITE" id="PS50994">
    <property type="entry name" value="INTEGRASE"/>
    <property type="match status" value="1"/>
</dbReference>
<evidence type="ECO:0000259" key="9">
    <source>
        <dbReference type="PROSITE" id="PS50994"/>
    </source>
</evidence>
<dbReference type="Gene3D" id="3.30.420.10">
    <property type="entry name" value="Ribonuclease H-like superfamily/Ribonuclease H"/>
    <property type="match status" value="1"/>
</dbReference>
<feature type="coiled-coil region" evidence="6">
    <location>
        <begin position="812"/>
        <end position="860"/>
    </location>
</feature>
<dbReference type="SUPFAM" id="SSF53098">
    <property type="entry name" value="Ribonuclease H-like"/>
    <property type="match status" value="1"/>
</dbReference>
<dbReference type="EMBL" id="JAUUTY010000006">
    <property type="protein sequence ID" value="KAK1615304.1"/>
    <property type="molecule type" value="Genomic_DNA"/>
</dbReference>
<dbReference type="PROSITE" id="PS50158">
    <property type="entry name" value="ZF_CCHC"/>
    <property type="match status" value="1"/>
</dbReference>
<feature type="compositionally biased region" description="Acidic residues" evidence="7">
    <location>
        <begin position="2287"/>
        <end position="2306"/>
    </location>
</feature>
<evidence type="ECO:0000256" key="7">
    <source>
        <dbReference type="SAM" id="MobiDB-lite"/>
    </source>
</evidence>
<dbReference type="InterPro" id="IPR001878">
    <property type="entry name" value="Znf_CCHC"/>
</dbReference>
<dbReference type="InterPro" id="IPR043502">
    <property type="entry name" value="DNA/RNA_pol_sf"/>
</dbReference>
<dbReference type="GO" id="GO:0006508">
    <property type="term" value="P:proteolysis"/>
    <property type="evidence" value="ECO:0007669"/>
    <property type="project" value="UniProtKB-KW"/>
</dbReference>
<dbReference type="InterPro" id="IPR036397">
    <property type="entry name" value="RNaseH_sf"/>
</dbReference>
<dbReference type="InterPro" id="IPR025724">
    <property type="entry name" value="GAG-pre-integrase_dom"/>
</dbReference>
<dbReference type="Pfam" id="PF13976">
    <property type="entry name" value="gag_pre-integrs"/>
    <property type="match status" value="1"/>
</dbReference>
<evidence type="ECO:0000259" key="8">
    <source>
        <dbReference type="PROSITE" id="PS50158"/>
    </source>
</evidence>
<dbReference type="InterPro" id="IPR013103">
    <property type="entry name" value="RVT_2"/>
</dbReference>
<dbReference type="SMART" id="SM00343">
    <property type="entry name" value="ZnF_C2HC"/>
    <property type="match status" value="1"/>
</dbReference>
<keyword evidence="6" id="KW-0175">Coiled coil</keyword>
<protein>
    <recommendedName>
        <fullName evidence="12">Gag-pol polyprotein</fullName>
    </recommendedName>
</protein>
<organism evidence="10 11">
    <name type="scientific">Lolium multiflorum</name>
    <name type="common">Italian ryegrass</name>
    <name type="synonym">Lolium perenne subsp. multiflorum</name>
    <dbReference type="NCBI Taxonomy" id="4521"/>
    <lineage>
        <taxon>Eukaryota</taxon>
        <taxon>Viridiplantae</taxon>
        <taxon>Streptophyta</taxon>
        <taxon>Embryophyta</taxon>
        <taxon>Tracheophyta</taxon>
        <taxon>Spermatophyta</taxon>
        <taxon>Magnoliopsida</taxon>
        <taxon>Liliopsida</taxon>
        <taxon>Poales</taxon>
        <taxon>Poaceae</taxon>
        <taxon>BOP clade</taxon>
        <taxon>Pooideae</taxon>
        <taxon>Poodae</taxon>
        <taxon>Poeae</taxon>
        <taxon>Poeae Chloroplast Group 2 (Poeae type)</taxon>
        <taxon>Loliodinae</taxon>
        <taxon>Loliinae</taxon>
        <taxon>Lolium</taxon>
    </lineage>
</organism>
<dbReference type="Pfam" id="PF00665">
    <property type="entry name" value="rve"/>
    <property type="match status" value="1"/>
</dbReference>
<comment type="caution">
    <text evidence="10">The sequence shown here is derived from an EMBL/GenBank/DDBJ whole genome shotgun (WGS) entry which is preliminary data.</text>
</comment>
<evidence type="ECO:0000313" key="11">
    <source>
        <dbReference type="Proteomes" id="UP001231189"/>
    </source>
</evidence>
<dbReference type="InterPro" id="IPR039537">
    <property type="entry name" value="Retrotran_Ty1/copia-like"/>
</dbReference>
<proteinExistence type="predicted"/>
<dbReference type="Pfam" id="PF03478">
    <property type="entry name" value="Beta-prop_KIB1-4"/>
    <property type="match status" value="1"/>
</dbReference>
<evidence type="ECO:0000256" key="4">
    <source>
        <dbReference type="ARBA" id="ARBA00022801"/>
    </source>
</evidence>
<dbReference type="GO" id="GO:0015074">
    <property type="term" value="P:DNA integration"/>
    <property type="evidence" value="ECO:0007669"/>
    <property type="project" value="InterPro"/>
</dbReference>
<feature type="coiled-coil region" evidence="6">
    <location>
        <begin position="756"/>
        <end position="783"/>
    </location>
</feature>
<feature type="domain" description="Integrase catalytic" evidence="9">
    <location>
        <begin position="1256"/>
        <end position="1422"/>
    </location>
</feature>
<dbReference type="SUPFAM" id="SSF57756">
    <property type="entry name" value="Retrovirus zinc finger-like domains"/>
    <property type="match status" value="1"/>
</dbReference>
<dbReference type="InterPro" id="IPR057670">
    <property type="entry name" value="SH3_retrovirus"/>
</dbReference>
<evidence type="ECO:0000256" key="3">
    <source>
        <dbReference type="ARBA" id="ARBA00022750"/>
    </source>
</evidence>
<dbReference type="Pfam" id="PF07727">
    <property type="entry name" value="RVT_2"/>
    <property type="match status" value="1"/>
</dbReference>
<dbReference type="PANTHER" id="PTHR42648:SF21">
    <property type="entry name" value="CYSTEINE-RICH RLK (RECEPTOR-LIKE PROTEIN KINASE) 8"/>
    <property type="match status" value="1"/>
</dbReference>
<gene>
    <name evidence="10" type="ORF">QYE76_020821</name>
</gene>
<dbReference type="SUPFAM" id="SSF56672">
    <property type="entry name" value="DNA/RNA polymerases"/>
    <property type="match status" value="1"/>
</dbReference>
<feature type="region of interest" description="Disordered" evidence="7">
    <location>
        <begin position="1521"/>
        <end position="1597"/>
    </location>
</feature>
<evidence type="ECO:0000256" key="2">
    <source>
        <dbReference type="ARBA" id="ARBA00022723"/>
    </source>
</evidence>
<dbReference type="InterPro" id="IPR036875">
    <property type="entry name" value="Znf_CCHC_sf"/>
</dbReference>
<feature type="region of interest" description="Disordered" evidence="7">
    <location>
        <begin position="976"/>
        <end position="1023"/>
    </location>
</feature>
<dbReference type="InterPro" id="IPR001584">
    <property type="entry name" value="Integrase_cat-core"/>
</dbReference>
<feature type="domain" description="CCHC-type" evidence="8">
    <location>
        <begin position="578"/>
        <end position="592"/>
    </location>
</feature>
<dbReference type="GO" id="GO:0008270">
    <property type="term" value="F:zinc ion binding"/>
    <property type="evidence" value="ECO:0007669"/>
    <property type="project" value="UniProtKB-KW"/>
</dbReference>
<keyword evidence="2" id="KW-0479">Metal-binding</keyword>
<evidence type="ECO:0000256" key="1">
    <source>
        <dbReference type="ARBA" id="ARBA00022670"/>
    </source>
</evidence>
<evidence type="ECO:0008006" key="12">
    <source>
        <dbReference type="Google" id="ProtNLM"/>
    </source>
</evidence>
<evidence type="ECO:0000256" key="5">
    <source>
        <dbReference type="PROSITE-ProRule" id="PRU00047"/>
    </source>
</evidence>
<feature type="compositionally biased region" description="Polar residues" evidence="7">
    <location>
        <begin position="1534"/>
        <end position="1552"/>
    </location>
</feature>
<reference evidence="10" key="1">
    <citation type="submission" date="2023-07" db="EMBL/GenBank/DDBJ databases">
        <title>A chromosome-level genome assembly of Lolium multiflorum.</title>
        <authorList>
            <person name="Chen Y."/>
            <person name="Copetti D."/>
            <person name="Kolliker R."/>
            <person name="Studer B."/>
        </authorList>
    </citation>
    <scope>NUCLEOTIDE SEQUENCE</scope>
    <source>
        <strain evidence="10">02402/16</strain>
        <tissue evidence="10">Leaf</tissue>
    </source>
</reference>
<keyword evidence="3" id="KW-0064">Aspartyl protease</keyword>
<dbReference type="Proteomes" id="UP001231189">
    <property type="component" value="Unassembled WGS sequence"/>
</dbReference>
<dbReference type="InterPro" id="IPR005174">
    <property type="entry name" value="KIB1-4_b-propeller"/>
</dbReference>
<keyword evidence="1" id="KW-0645">Protease</keyword>
<accession>A0AAD8VQC4</accession>
<dbReference type="Pfam" id="PF25597">
    <property type="entry name" value="SH3_retrovirus"/>
    <property type="match status" value="1"/>
</dbReference>
<dbReference type="GO" id="GO:0003676">
    <property type="term" value="F:nucleic acid binding"/>
    <property type="evidence" value="ECO:0007669"/>
    <property type="project" value="InterPro"/>
</dbReference>
<keyword evidence="5" id="KW-0862">Zinc</keyword>
<dbReference type="InterPro" id="IPR012337">
    <property type="entry name" value="RNaseH-like_sf"/>
</dbReference>
<dbReference type="GO" id="GO:0004190">
    <property type="term" value="F:aspartic-type endopeptidase activity"/>
    <property type="evidence" value="ECO:0007669"/>
    <property type="project" value="UniProtKB-KW"/>
</dbReference>
<evidence type="ECO:0000256" key="6">
    <source>
        <dbReference type="SAM" id="Coils"/>
    </source>
</evidence>
<feature type="region of interest" description="Disordered" evidence="7">
    <location>
        <begin position="2272"/>
        <end position="2315"/>
    </location>
</feature>
<sequence length="2315" mass="261632">MAKSSRVCGSGLFHKVFTEGPLEVLISQCDAITAASLVGSSKSILQSAKYSATLPASQPFGLPCVLCCDPADKPWAVFKEDLPVHSKCKLLPLDRFSYDGLMPHGKDEERAGANGDWIAMVGPEGKWNLLNVYTHRKIKLPSLRNKLETTHNPLIFEYQRSAIQLQKIAICQVPTAARGYQDFSLVAIFDFAIAYLHGEYPREWIFLENQFQYGAIYCDAIIHNGLVFAVTELGNVYAWDPNQFGSAFHIRRTGSGFLMGLHGSGFLQRSVRIRLSDPGPDFILHDQQQLGRPMGHMPPSPSMGHPGLPDLGTVDGTPMNCSVELWEIILHGYREPQDPTRLTSTEFYNRQLNASARDKIRSGINRKLLDQVDDIVSAKELWDRIVVLQEGTDLIQSSLYETAKQEAYQFMIRDGESVFDAYARLGALKVRIKGLGAEKYNDGFEMNEAFIKSKVIAMIAVKQEDTNIGLNLQIMTKSADLNSDDLVSYVAANENMAKAGKRLKAMNRVDEASHNHEASHNLALKARADHGGEEAYEIEEDEEMTSTSDIATDFAFFAKKYKGKLPMLLNDKKKKRTCYNCDEESHFANECPYEKRVDKPKFIKGVKPRLKPNPINDRYKRNKGRAFVGAEYLSDEEEEDEEKEAGVAGLAFSKPGSLFTYDYSKDYSTENDVGSSFMARITQDDDSDDSSSSTTIGSCLMARETKVMEPPPSLSSVLDNEAENQDELTVLKELYNVRCTLRGEALVKFDFLMDSLKEKDESIEELEYHLNDKERRFNLLRQELKTERCISQGLKQQIETYELDKVKDLETIERAQSLTQELNASKEELEVAHASLTRDLDHLERANKLVKDELKKLGKNHDLLQESYSKALESMNDSIVDKNVASSSTTFTSEHAKLVAEHVRLQEELSLHVETNTYLESLVTKYGLNYYPNESACEQATTLEENVRLKKELAKFTTTKSKMGLDDLLSKQRSNNQKYGLGYVPKPYKKNNYKKEKPAQEKNKKVTNDGKAPKGKATSGDRTGPNNHYALFVDYYGDVYANYVGPRNGYAYRGYSIWGYSSGGPKWVFDSGCTNHMTGGKGVLDQFIEDINKKSSITFGDNSKGKVLGYGKVAISKDLCLETVMLVEHLGYNLLSIYHLADAGYNSYFTKYYVQVFRSDNLKLVLVGYVENNLYVVDLSKESPSFSTCLMAAKHDEGWLWHRRLGHVNMRNLKQLLKGEHIVGLTGVSFEKDRVCSACVAGKQLKKKHPIKSIVTTSRPLELLHLDLFGPSHYDTLGGSKYGLVIVDDYSRYSWVFLLKSKDETHREFITFAKKAQRMYESEIKAIRTDNGTEFKNYTMQEFVDDEGIKHEFSAPYTPQQNGVVERKNRTIIEMARTMLSEFNSPHNFWGEAISTAVHYSNRLFLRPLHNKTPYELLTGNKPNVMYIRVFGCKCLVKNNKGKLGKFETRTIEGIFVGYAENSHAYRYYNRSSGTIEVSCDVVFLEDNGSQVEQVVPCVAGNDDDPSSAIKHMGIGHIRPMEVHNDDQDDGVDVSSTPQVEPSSTQAEPSSATQEPSSTQDESQSEEQEEDPHSMEQDHDDDQETSSTHVQAQVVPHDQVLARDEFIDHEGTIRKIKAATRASDMKVDLVLGSISKGVVTRRHHALLMTYCQHHAFVSSFEPLKVHEALVDPDWVIAMQEELECFTRNEVWSLVERPKDHRINVIGTKWVFKNKQDEDGIVIRNKARLVAQGFAQIEGMDFEDTFAPVARLEAIRLLLAFASFHNFKLYQMDVKSAFLNGPLKETAYVAQPPGFEDPCRPNHVYLLHKALYGLKQAPRAWYEFLRDFLLHDGFCMGTVDSTLFTKRVKGGGLFICQIYVDDIIFGGTNPNHNKAFEQLMTRKFEMSMMGELKFFLGFQVRQLAKGTFISQEKYVKDMLKKFNMTNASPMKTPMPVKGQLGSCDGEKDVDIKGTTVAALGGRTKSVATKNKDKHVAQEDDEVVPTVNVGAANRLEWKAWRTVNPYRFAKPTYTRSDKAFWTNTQAVLWEGYYDSHEYMKHGNIVSPKAINPAELALHEATKYRFVVQTLKNLGVYDLVCLKPDETQDDPTYCPLLVRQFHCTVFFHDDEDRTLTWMTGKTKYSCTYSQFRAAMGCGDDSNPGYRIHSRSRLTRGDISFCYPANPTAGPPTISGMYYSYLVLAKMFRENLISKSGDSSEVRNYHLNLMYYCHPDRSLALNQETRRRQNEFMATRNVTVPPPGPELAPVAAPQWEMPSITDEMIQNFDFSMYAHGGLPPRTARTPTPPPADDDGDEDEVDSAADDDDEGSYSTGHEFY</sequence>
<keyword evidence="4" id="KW-0378">Hydrolase</keyword>
<dbReference type="Pfam" id="PF22936">
    <property type="entry name" value="Pol_BBD"/>
    <property type="match status" value="1"/>
</dbReference>
<feature type="compositionally biased region" description="Low complexity" evidence="7">
    <location>
        <begin position="1553"/>
        <end position="1562"/>
    </location>
</feature>
<keyword evidence="5" id="KW-0863">Zinc-finger</keyword>
<dbReference type="PANTHER" id="PTHR42648">
    <property type="entry name" value="TRANSPOSASE, PUTATIVE-RELATED"/>
    <property type="match status" value="1"/>
</dbReference>